<dbReference type="PANTHER" id="PTHR30349:SF90">
    <property type="entry name" value="TYROSINE RECOMBINASE XERD"/>
    <property type="match status" value="1"/>
</dbReference>
<organism evidence="5 6">
    <name type="scientific">Delftia acidovorans</name>
    <name type="common">Pseudomonas acidovorans</name>
    <name type="synonym">Comamonas acidovorans</name>
    <dbReference type="NCBI Taxonomy" id="80866"/>
    <lineage>
        <taxon>Bacteria</taxon>
        <taxon>Pseudomonadati</taxon>
        <taxon>Pseudomonadota</taxon>
        <taxon>Betaproteobacteria</taxon>
        <taxon>Burkholderiales</taxon>
        <taxon>Comamonadaceae</taxon>
        <taxon>Delftia</taxon>
    </lineage>
</organism>
<comment type="caution">
    <text evidence="5">The sequence shown here is derived from an EMBL/GenBank/DDBJ whole genome shotgun (WGS) entry which is preliminary data.</text>
</comment>
<gene>
    <name evidence="5" type="ORF">SGN30_30620</name>
</gene>
<keyword evidence="3" id="KW-0233">DNA recombination</keyword>
<dbReference type="Pfam" id="PF02899">
    <property type="entry name" value="Phage_int_SAM_1"/>
    <property type="match status" value="1"/>
</dbReference>
<dbReference type="Gene3D" id="1.10.443.10">
    <property type="entry name" value="Intergrase catalytic core"/>
    <property type="match status" value="1"/>
</dbReference>
<evidence type="ECO:0000313" key="6">
    <source>
        <dbReference type="Proteomes" id="UP001287445"/>
    </source>
</evidence>
<dbReference type="SUPFAM" id="SSF47823">
    <property type="entry name" value="lambda integrase-like, N-terminal domain"/>
    <property type="match status" value="1"/>
</dbReference>
<dbReference type="InterPro" id="IPR011010">
    <property type="entry name" value="DNA_brk_join_enz"/>
</dbReference>
<dbReference type="InterPro" id="IPR010998">
    <property type="entry name" value="Integrase_recombinase_N"/>
</dbReference>
<reference evidence="5" key="1">
    <citation type="submission" date="2023-11" db="EMBL/GenBank/DDBJ databases">
        <title>Identification and selenium tolerance of Delftia acidovorans R3-25.</title>
        <authorList>
            <person name="Zhang S."/>
            <person name="Liu Y."/>
            <person name="Guo Y."/>
        </authorList>
    </citation>
    <scope>NUCLEOTIDE SEQUENCE</scope>
    <source>
        <strain evidence="5">R3-25</strain>
    </source>
</reference>
<feature type="domain" description="Tyr recombinase" evidence="4">
    <location>
        <begin position="123"/>
        <end position="314"/>
    </location>
</feature>
<evidence type="ECO:0000256" key="3">
    <source>
        <dbReference type="ARBA" id="ARBA00023172"/>
    </source>
</evidence>
<dbReference type="InterPro" id="IPR002104">
    <property type="entry name" value="Integrase_catalytic"/>
</dbReference>
<keyword evidence="2" id="KW-0238">DNA-binding</keyword>
<accession>A0AAJ2VA82</accession>
<dbReference type="RefSeq" id="WP_319076877.1">
    <property type="nucleotide sequence ID" value="NZ_JAWWMZ010000021.1"/>
</dbReference>
<evidence type="ECO:0000313" key="5">
    <source>
        <dbReference type="EMBL" id="MDX4957794.1"/>
    </source>
</evidence>
<dbReference type="InterPro" id="IPR004107">
    <property type="entry name" value="Integrase_SAM-like_N"/>
</dbReference>
<dbReference type="SUPFAM" id="SSF56349">
    <property type="entry name" value="DNA breaking-rejoining enzymes"/>
    <property type="match status" value="1"/>
</dbReference>
<dbReference type="GO" id="GO:0003677">
    <property type="term" value="F:DNA binding"/>
    <property type="evidence" value="ECO:0007669"/>
    <property type="project" value="UniProtKB-KW"/>
</dbReference>
<dbReference type="Pfam" id="PF00589">
    <property type="entry name" value="Phage_integrase"/>
    <property type="match status" value="1"/>
</dbReference>
<dbReference type="PANTHER" id="PTHR30349">
    <property type="entry name" value="PHAGE INTEGRASE-RELATED"/>
    <property type="match status" value="1"/>
</dbReference>
<sequence>MDRTDPWMHQGEPSRLHEGWDSRFEDFLTDLFLVEGMADSTRRTLQVEICAFNKWSIDATGRTWDALSGSDLQSYLQVAKASVSASTFRKKQWCLRRLYEWGLSESIVDMDINPYLLPVHVFSRPQHEVPSASQIQSVLEQPDVTTPEGVRDRAVLELLYGAGLRAAELLALPQDVYLQGRCLPIMGKGMKERLVVLGEPALHWIAQYKRLRSEILRSGGYAARSTRRFFVSSGHYPNYQYRQLLRMVRRYSAMCGLDLTPHSFRHAFATHLYQGRAPLDTIKLLLGHAQVETTAIYVSRHGLDDRELLCRHHPRGESYKPFLRWGNARQQG</sequence>
<name>A0AAJ2VA82_DELAC</name>
<dbReference type="InterPro" id="IPR050090">
    <property type="entry name" value="Tyrosine_recombinase_XerCD"/>
</dbReference>
<dbReference type="AlphaFoldDB" id="A0AAJ2VA82"/>
<evidence type="ECO:0000259" key="4">
    <source>
        <dbReference type="PROSITE" id="PS51898"/>
    </source>
</evidence>
<evidence type="ECO:0000256" key="1">
    <source>
        <dbReference type="ARBA" id="ARBA00022908"/>
    </source>
</evidence>
<dbReference type="GO" id="GO:0006310">
    <property type="term" value="P:DNA recombination"/>
    <property type="evidence" value="ECO:0007669"/>
    <property type="project" value="UniProtKB-KW"/>
</dbReference>
<dbReference type="EMBL" id="JAWWMZ010000021">
    <property type="protein sequence ID" value="MDX4957794.1"/>
    <property type="molecule type" value="Genomic_DNA"/>
</dbReference>
<proteinExistence type="predicted"/>
<dbReference type="Proteomes" id="UP001287445">
    <property type="component" value="Unassembled WGS sequence"/>
</dbReference>
<protein>
    <submittedName>
        <fullName evidence="5">Tyrosine-type recombinase/integrase</fullName>
    </submittedName>
</protein>
<dbReference type="PROSITE" id="PS51898">
    <property type="entry name" value="TYR_RECOMBINASE"/>
    <property type="match status" value="1"/>
</dbReference>
<dbReference type="Gene3D" id="1.10.150.130">
    <property type="match status" value="1"/>
</dbReference>
<evidence type="ECO:0000256" key="2">
    <source>
        <dbReference type="ARBA" id="ARBA00023125"/>
    </source>
</evidence>
<dbReference type="GO" id="GO:0015074">
    <property type="term" value="P:DNA integration"/>
    <property type="evidence" value="ECO:0007669"/>
    <property type="project" value="UniProtKB-KW"/>
</dbReference>
<dbReference type="InterPro" id="IPR013762">
    <property type="entry name" value="Integrase-like_cat_sf"/>
</dbReference>
<keyword evidence="1" id="KW-0229">DNA integration</keyword>